<sequence>MEEKGTLFRSGHGPTRSWECSSAQPPWKTFFQGSQGRVGARPSLPPGPARRPAAPAHSSPVPRPRPKLAYIYPALTMHDNEVMVTEGKVDALIKAAGLVCKGSGESLYRSLVCNVGAGGGGPAPARGGPAPSTTAVPAEDEKVEAEKEESEESDDDVGFGLFD</sequence>
<feature type="compositionally biased region" description="Acidic residues" evidence="5">
    <location>
        <begin position="141"/>
        <end position="157"/>
    </location>
</feature>
<organism evidence="6 7">
    <name type="scientific">Camelus dromedarius</name>
    <name type="common">Dromedary</name>
    <name type="synonym">Arabian camel</name>
    <dbReference type="NCBI Taxonomy" id="9838"/>
    <lineage>
        <taxon>Eukaryota</taxon>
        <taxon>Metazoa</taxon>
        <taxon>Chordata</taxon>
        <taxon>Craniata</taxon>
        <taxon>Vertebrata</taxon>
        <taxon>Euteleostomi</taxon>
        <taxon>Mammalia</taxon>
        <taxon>Eutheria</taxon>
        <taxon>Laurasiatheria</taxon>
        <taxon>Artiodactyla</taxon>
        <taxon>Tylopoda</taxon>
        <taxon>Camelidae</taxon>
        <taxon>Camelus</taxon>
    </lineage>
</organism>
<gene>
    <name evidence="6" type="ORF">Cadr_000030956</name>
</gene>
<dbReference type="InterPro" id="IPR038716">
    <property type="entry name" value="P1/P2_N_sf"/>
</dbReference>
<dbReference type="GO" id="GO:0030295">
    <property type="term" value="F:protein kinase activator activity"/>
    <property type="evidence" value="ECO:0007669"/>
    <property type="project" value="TreeGrafter"/>
</dbReference>
<dbReference type="Pfam" id="PF00428">
    <property type="entry name" value="Ribosomal_60s"/>
    <property type="match status" value="1"/>
</dbReference>
<feature type="compositionally biased region" description="Low complexity" evidence="5">
    <location>
        <begin position="50"/>
        <end position="60"/>
    </location>
</feature>
<accession>A0A5N4BZP9</accession>
<keyword evidence="3 6" id="KW-0689">Ribosomal protein</keyword>
<reference evidence="6 7" key="1">
    <citation type="journal article" date="2019" name="Mol. Ecol. Resour.">
        <title>Improving Illumina assemblies with Hi-C and long reads: an example with the North African dromedary.</title>
        <authorList>
            <person name="Elbers J.P."/>
            <person name="Rogers M.F."/>
            <person name="Perelman P.L."/>
            <person name="Proskuryakova A.A."/>
            <person name="Serdyukova N.A."/>
            <person name="Johnson W.E."/>
            <person name="Horin P."/>
            <person name="Corander J."/>
            <person name="Murphy D."/>
            <person name="Burger P.A."/>
        </authorList>
    </citation>
    <scope>NUCLEOTIDE SEQUENCE [LARGE SCALE GENOMIC DNA]</scope>
    <source>
        <strain evidence="6">Drom800</strain>
        <tissue evidence="6">Blood</tissue>
    </source>
</reference>
<protein>
    <submittedName>
        <fullName evidence="6">60S acidic ribosomal protein P1</fullName>
    </submittedName>
</protein>
<dbReference type="GO" id="GO:0003735">
    <property type="term" value="F:structural constituent of ribosome"/>
    <property type="evidence" value="ECO:0007669"/>
    <property type="project" value="TreeGrafter"/>
</dbReference>
<proteinExistence type="inferred from homology"/>
<dbReference type="GO" id="GO:0043021">
    <property type="term" value="F:ribonucleoprotein complex binding"/>
    <property type="evidence" value="ECO:0007669"/>
    <property type="project" value="TreeGrafter"/>
</dbReference>
<evidence type="ECO:0000256" key="3">
    <source>
        <dbReference type="ARBA" id="ARBA00022980"/>
    </source>
</evidence>
<evidence type="ECO:0000313" key="6">
    <source>
        <dbReference type="EMBL" id="KAB1252092.1"/>
    </source>
</evidence>
<feature type="region of interest" description="Disordered" evidence="5">
    <location>
        <begin position="118"/>
        <end position="163"/>
    </location>
</feature>
<dbReference type="Gene3D" id="1.10.10.1410">
    <property type="match status" value="1"/>
</dbReference>
<dbReference type="EMBL" id="JWIN03000060">
    <property type="protein sequence ID" value="KAB1252092.1"/>
    <property type="molecule type" value="Genomic_DNA"/>
</dbReference>
<dbReference type="GO" id="GO:0022625">
    <property type="term" value="C:cytosolic large ribosomal subunit"/>
    <property type="evidence" value="ECO:0007669"/>
    <property type="project" value="TreeGrafter"/>
</dbReference>
<evidence type="ECO:0000256" key="1">
    <source>
        <dbReference type="ARBA" id="ARBA00003362"/>
    </source>
</evidence>
<name>A0A5N4BZP9_CAMDR</name>
<dbReference type="AlphaFoldDB" id="A0A5N4BZP9"/>
<evidence type="ECO:0000256" key="4">
    <source>
        <dbReference type="ARBA" id="ARBA00023274"/>
    </source>
</evidence>
<dbReference type="GO" id="GO:0002181">
    <property type="term" value="P:cytoplasmic translation"/>
    <property type="evidence" value="ECO:0007669"/>
    <property type="project" value="TreeGrafter"/>
</dbReference>
<evidence type="ECO:0000313" key="7">
    <source>
        <dbReference type="Proteomes" id="UP000299084"/>
    </source>
</evidence>
<feature type="region of interest" description="Disordered" evidence="5">
    <location>
        <begin position="1"/>
        <end position="66"/>
    </location>
</feature>
<evidence type="ECO:0000256" key="2">
    <source>
        <dbReference type="ARBA" id="ARBA00005436"/>
    </source>
</evidence>
<evidence type="ECO:0000256" key="5">
    <source>
        <dbReference type="SAM" id="MobiDB-lite"/>
    </source>
</evidence>
<comment type="function">
    <text evidence="1">Plays an important role in the elongation step of protein synthesis.</text>
</comment>
<dbReference type="PANTHER" id="PTHR45696">
    <property type="entry name" value="60S ACIDIC RIBOSOMAL PROTEIN P1"/>
    <property type="match status" value="1"/>
</dbReference>
<keyword evidence="4" id="KW-0687">Ribonucleoprotein</keyword>
<comment type="caution">
    <text evidence="6">The sequence shown here is derived from an EMBL/GenBank/DDBJ whole genome shotgun (WGS) entry which is preliminary data.</text>
</comment>
<keyword evidence="7" id="KW-1185">Reference proteome</keyword>
<comment type="similarity">
    <text evidence="2">Belongs to the eukaryotic ribosomal protein P1/P2 family.</text>
</comment>
<dbReference type="PANTHER" id="PTHR45696:SF32">
    <property type="entry name" value="LARGE RIBOSOMAL SUBUNIT PROTEIN P1"/>
    <property type="match status" value="1"/>
</dbReference>
<dbReference type="Proteomes" id="UP000299084">
    <property type="component" value="Unassembled WGS sequence"/>
</dbReference>